<gene>
    <name evidence="9" type="ORF">FGF66_02345</name>
</gene>
<dbReference type="PANTHER" id="PTHR34229:SF1">
    <property type="entry name" value="METAL TRANSPORT PROTEIN HI_1621-RELATED"/>
    <property type="match status" value="1"/>
</dbReference>
<evidence type="ECO:0000256" key="2">
    <source>
        <dbReference type="ARBA" id="ARBA00022448"/>
    </source>
</evidence>
<reference evidence="9 10" key="1">
    <citation type="submission" date="2019-05" db="EMBL/GenBank/DDBJ databases">
        <title>Draft Whole-Genome sequence of the green sulfur bacterium Chlorobaculum thiosulfatiphilum DSM 249.</title>
        <authorList>
            <person name="Meyer T.E."/>
            <person name="Kyndt J.A."/>
        </authorList>
    </citation>
    <scope>NUCLEOTIDE SEQUENCE [LARGE SCALE GENOMIC DNA]</scope>
    <source>
        <strain evidence="9 10">DSM 249</strain>
    </source>
</reference>
<dbReference type="PANTHER" id="PTHR34229">
    <property type="entry name" value="METAL TRANSPORT PROTEIN HI_1621-RELATED"/>
    <property type="match status" value="1"/>
</dbReference>
<dbReference type="GO" id="GO:0005886">
    <property type="term" value="C:plasma membrane"/>
    <property type="evidence" value="ECO:0007669"/>
    <property type="project" value="UniProtKB-SubCell"/>
</dbReference>
<keyword evidence="5 7" id="KW-1133">Transmembrane helix</keyword>
<feature type="transmembrane region" description="Helical" evidence="7">
    <location>
        <begin position="309"/>
        <end position="329"/>
    </location>
</feature>
<keyword evidence="3" id="KW-1003">Cell membrane</keyword>
<evidence type="ECO:0000256" key="3">
    <source>
        <dbReference type="ARBA" id="ARBA00022475"/>
    </source>
</evidence>
<evidence type="ECO:0000313" key="9">
    <source>
        <dbReference type="EMBL" id="TNJ39801.1"/>
    </source>
</evidence>
<sequence length="339" mass="34793">MHMSDALLSPVVGGAFWAISAGVIGLSSRKIPAEPDGSKTVLMGVMGAFVFAAQMINFTIPGTGSSGHIGGGLLLSVLLGPWRAFIALASVLVIQALFFADGGLLALGCNIFNIAFIPAFVAWPLLFRPIAGDGSAPMRLATASIAAATLGLLAGAFSVVTQTMLSGISDLPFNLFMLFMLPIHAVIGIVEGVLTWGVLSFIASTEPGLLHAASETRAPKTGIVTASLFAAALAIGGALSWFASSNPDGLEWSVAKVTGKEALASPAETAHEFLEGLQKKLAILPDYDFRKTGEKTTVPASPVNAGTSLSGIAGSLMVLVLAGAAGLFLRKRSPMSEKL</sequence>
<evidence type="ECO:0000256" key="1">
    <source>
        <dbReference type="ARBA" id="ARBA00004651"/>
    </source>
</evidence>
<keyword evidence="6 7" id="KW-0472">Membrane</keyword>
<protein>
    <submittedName>
        <fullName evidence="9">Cobalamin biosynthesis protein CbiM</fullName>
    </submittedName>
</protein>
<accession>A0A5C4SAR2</accession>
<keyword evidence="2" id="KW-0813">Transport</keyword>
<dbReference type="EMBL" id="VDCH01000003">
    <property type="protein sequence ID" value="TNJ39801.1"/>
    <property type="molecule type" value="Genomic_DNA"/>
</dbReference>
<feature type="transmembrane region" description="Helical" evidence="7">
    <location>
        <begin position="179"/>
        <end position="202"/>
    </location>
</feature>
<dbReference type="Proteomes" id="UP000308271">
    <property type="component" value="Unassembled WGS sequence"/>
</dbReference>
<dbReference type="RefSeq" id="WP_139456104.1">
    <property type="nucleotide sequence ID" value="NZ_VDCH01000003.1"/>
</dbReference>
<comment type="caution">
    <text evidence="9">The sequence shown here is derived from an EMBL/GenBank/DDBJ whole genome shotgun (WGS) entry which is preliminary data.</text>
</comment>
<dbReference type="Pfam" id="PF01891">
    <property type="entry name" value="CbiM"/>
    <property type="match status" value="1"/>
</dbReference>
<evidence type="ECO:0000256" key="4">
    <source>
        <dbReference type="ARBA" id="ARBA00022692"/>
    </source>
</evidence>
<dbReference type="Pfam" id="PF13190">
    <property type="entry name" value="PDGLE"/>
    <property type="match status" value="1"/>
</dbReference>
<dbReference type="InterPro" id="IPR002751">
    <property type="entry name" value="CbiM/NikMN"/>
</dbReference>
<evidence type="ECO:0000256" key="7">
    <source>
        <dbReference type="SAM" id="Phobius"/>
    </source>
</evidence>
<feature type="transmembrane region" description="Helical" evidence="7">
    <location>
        <begin position="223"/>
        <end position="243"/>
    </location>
</feature>
<feature type="transmembrane region" description="Helical" evidence="7">
    <location>
        <begin position="72"/>
        <end position="98"/>
    </location>
</feature>
<evidence type="ECO:0000313" key="10">
    <source>
        <dbReference type="Proteomes" id="UP000308271"/>
    </source>
</evidence>
<dbReference type="Gene3D" id="1.10.1760.20">
    <property type="match status" value="1"/>
</dbReference>
<feature type="domain" description="PDGLE" evidence="8">
    <location>
        <begin position="226"/>
        <end position="331"/>
    </location>
</feature>
<evidence type="ECO:0000256" key="5">
    <source>
        <dbReference type="ARBA" id="ARBA00022989"/>
    </source>
</evidence>
<dbReference type="InterPro" id="IPR025937">
    <property type="entry name" value="PDGLE_dom"/>
</dbReference>
<feature type="transmembrane region" description="Helical" evidence="7">
    <location>
        <begin position="41"/>
        <end position="60"/>
    </location>
</feature>
<name>A0A5C4SAR2_CHLTI</name>
<evidence type="ECO:0000256" key="6">
    <source>
        <dbReference type="ARBA" id="ARBA00023136"/>
    </source>
</evidence>
<keyword evidence="10" id="KW-1185">Reference proteome</keyword>
<evidence type="ECO:0000259" key="8">
    <source>
        <dbReference type="Pfam" id="PF13190"/>
    </source>
</evidence>
<feature type="transmembrane region" description="Helical" evidence="7">
    <location>
        <begin position="104"/>
        <end position="126"/>
    </location>
</feature>
<dbReference type="GO" id="GO:0000041">
    <property type="term" value="P:transition metal ion transport"/>
    <property type="evidence" value="ECO:0007669"/>
    <property type="project" value="InterPro"/>
</dbReference>
<dbReference type="OrthoDB" id="5395048at2"/>
<comment type="subcellular location">
    <subcellularLocation>
        <location evidence="1">Cell membrane</location>
        <topology evidence="1">Multi-pass membrane protein</topology>
    </subcellularLocation>
</comment>
<feature type="transmembrane region" description="Helical" evidence="7">
    <location>
        <begin position="138"/>
        <end position="159"/>
    </location>
</feature>
<dbReference type="AlphaFoldDB" id="A0A5C4SAR2"/>
<organism evidence="9 10">
    <name type="scientific">Chlorobaculum thiosulfatiphilum</name>
    <name type="common">Chlorobium limicola f.sp. thiosulfatophilum</name>
    <dbReference type="NCBI Taxonomy" id="115852"/>
    <lineage>
        <taxon>Bacteria</taxon>
        <taxon>Pseudomonadati</taxon>
        <taxon>Chlorobiota</taxon>
        <taxon>Chlorobiia</taxon>
        <taxon>Chlorobiales</taxon>
        <taxon>Chlorobiaceae</taxon>
        <taxon>Chlorobaculum</taxon>
    </lineage>
</organism>
<keyword evidence="4 7" id="KW-0812">Transmembrane</keyword>
<proteinExistence type="predicted"/>